<gene>
    <name evidence="2" type="ORF">XNOV1_A017781</name>
</gene>
<feature type="compositionally biased region" description="Basic and acidic residues" evidence="1">
    <location>
        <begin position="56"/>
        <end position="70"/>
    </location>
</feature>
<evidence type="ECO:0000256" key="1">
    <source>
        <dbReference type="SAM" id="MobiDB-lite"/>
    </source>
</evidence>
<protein>
    <submittedName>
        <fullName evidence="2">Uncharacterized protein</fullName>
    </submittedName>
</protein>
<feature type="region of interest" description="Disordered" evidence="1">
    <location>
        <begin position="56"/>
        <end position="159"/>
    </location>
</feature>
<evidence type="ECO:0000313" key="2">
    <source>
        <dbReference type="EMBL" id="CAJ1058382.1"/>
    </source>
</evidence>
<keyword evidence="3" id="KW-1185">Reference proteome</keyword>
<accession>A0AAV1FD44</accession>
<dbReference type="AlphaFoldDB" id="A0AAV1FD44"/>
<sequence>MPVCWIQTKVPVTISPHSKQETETDKGCGRDMKLLTGEKQERVSKMEERGGRLSVEITEREQKKTRRELETNSVAQRIRERGNKAASSSIERDDSTSNKTDTWLSAMALMHWQPSNRHKPQVKESNKANNSTGAASLPDSANRKHDAQITSPATPPDSM</sequence>
<dbReference type="EMBL" id="OY660869">
    <property type="protein sequence ID" value="CAJ1058382.1"/>
    <property type="molecule type" value="Genomic_DNA"/>
</dbReference>
<name>A0AAV1FD44_XYRNO</name>
<organism evidence="2 3">
    <name type="scientific">Xyrichtys novacula</name>
    <name type="common">Pearly razorfish</name>
    <name type="synonym">Hemipteronotus novacula</name>
    <dbReference type="NCBI Taxonomy" id="13765"/>
    <lineage>
        <taxon>Eukaryota</taxon>
        <taxon>Metazoa</taxon>
        <taxon>Chordata</taxon>
        <taxon>Craniata</taxon>
        <taxon>Vertebrata</taxon>
        <taxon>Euteleostomi</taxon>
        <taxon>Actinopterygii</taxon>
        <taxon>Neopterygii</taxon>
        <taxon>Teleostei</taxon>
        <taxon>Neoteleostei</taxon>
        <taxon>Acanthomorphata</taxon>
        <taxon>Eupercaria</taxon>
        <taxon>Labriformes</taxon>
        <taxon>Labridae</taxon>
        <taxon>Xyrichtys</taxon>
    </lineage>
</organism>
<proteinExistence type="predicted"/>
<reference evidence="2" key="1">
    <citation type="submission" date="2023-08" db="EMBL/GenBank/DDBJ databases">
        <authorList>
            <person name="Alioto T."/>
            <person name="Alioto T."/>
            <person name="Gomez Garrido J."/>
        </authorList>
    </citation>
    <scope>NUCLEOTIDE SEQUENCE</scope>
</reference>
<evidence type="ECO:0000313" key="3">
    <source>
        <dbReference type="Proteomes" id="UP001178508"/>
    </source>
</evidence>
<dbReference type="Proteomes" id="UP001178508">
    <property type="component" value="Chromosome 6"/>
</dbReference>